<keyword evidence="6" id="KW-0378">Hydrolase</keyword>
<dbReference type="InterPro" id="IPR001633">
    <property type="entry name" value="EAL_dom"/>
</dbReference>
<dbReference type="Proteomes" id="UP000637423">
    <property type="component" value="Unassembled WGS sequence"/>
</dbReference>
<evidence type="ECO:0000256" key="6">
    <source>
        <dbReference type="ARBA" id="ARBA00022801"/>
    </source>
</evidence>
<evidence type="ECO:0000259" key="11">
    <source>
        <dbReference type="PROSITE" id="PS50883"/>
    </source>
</evidence>
<sequence length="529" mass="58395">MPKASATILAVITGVAALAIPILVSLKLAQSQSLQSEKDRALSYAMEVMGRSERTAGQIYNGIDKLLRTRGDSGDDPCSEMQIALMREIDLSSSYIQAIGYVAGERLLCSSMGMHVGGLALGPVEQLTASGTAIRNHVKLAAIAPDIDFIVIQKGSYAAIIHKSLPIDVSTQEKDVSLATFTPGFREFRTSRGLVKERWIDELQGRHQASFFDGEYVVAVVQSTQYATGAVAAVPAAYLTKRVYEFALILVPIGLLAGLALVYVARYMTKLQQSLPALIRTGLRKKEFFLAYQPLVDLQTREWIGAEALIRWRRSDGVLVRPDQFIPEAEESGMIQRITAHVLELVAKDAPEVFRRHPHFHIGVNLSSADLHTRDTIDLLKEMIQKAHAGPHNVLVEATERGFMNADVAREVVRDIRALGIGVAIDDFGTGYSGLSYLQSFELDYLKIDKSFVDTIGTDAATSRVVLHIIQMAKSLNLKMIAEGVETEAQEQFLREHGVQYAQGWLFGKPMPMEDLVRELAKRKSRSQE</sequence>
<dbReference type="PROSITE" id="PS50883">
    <property type="entry name" value="EAL"/>
    <property type="match status" value="1"/>
</dbReference>
<dbReference type="PANTHER" id="PTHR33121:SF81">
    <property type="entry name" value="CYCLIC DI-GMP PHOSPHODIESTERASE PDEB-RELATED"/>
    <property type="match status" value="1"/>
</dbReference>
<evidence type="ECO:0000256" key="2">
    <source>
        <dbReference type="ARBA" id="ARBA00012282"/>
    </source>
</evidence>
<feature type="transmembrane region" description="Helical" evidence="10">
    <location>
        <begin position="246"/>
        <end position="265"/>
    </location>
</feature>
<keyword evidence="8 10" id="KW-0472">Membrane</keyword>
<gene>
    <name evidence="12" type="ORF">GCM10011396_03780</name>
</gene>
<keyword evidence="5 10" id="KW-0812">Transmembrane</keyword>
<comment type="catalytic activity">
    <reaction evidence="9">
        <text>3',3'-c-di-GMP + H2O = 5'-phosphoguanylyl(3'-&gt;5')guanosine + H(+)</text>
        <dbReference type="Rhea" id="RHEA:24902"/>
        <dbReference type="ChEBI" id="CHEBI:15377"/>
        <dbReference type="ChEBI" id="CHEBI:15378"/>
        <dbReference type="ChEBI" id="CHEBI:58754"/>
        <dbReference type="ChEBI" id="CHEBI:58805"/>
        <dbReference type="EC" id="3.1.4.52"/>
    </reaction>
</comment>
<evidence type="ECO:0000256" key="4">
    <source>
        <dbReference type="ARBA" id="ARBA00022636"/>
    </source>
</evidence>
<dbReference type="CDD" id="cd01948">
    <property type="entry name" value="EAL"/>
    <property type="match status" value="1"/>
</dbReference>
<dbReference type="AlphaFoldDB" id="A0A916XCB6"/>
<dbReference type="RefSeq" id="WP_188564294.1">
    <property type="nucleotide sequence ID" value="NZ_BMED01000001.1"/>
</dbReference>
<name>A0A916XCB6_9BURK</name>
<dbReference type="Gene3D" id="3.20.20.450">
    <property type="entry name" value="EAL domain"/>
    <property type="match status" value="1"/>
</dbReference>
<dbReference type="GO" id="GO:0071111">
    <property type="term" value="F:cyclic-guanylate-specific phosphodiesterase activity"/>
    <property type="evidence" value="ECO:0007669"/>
    <property type="project" value="UniProtKB-EC"/>
</dbReference>
<dbReference type="EMBL" id="BMED01000001">
    <property type="protein sequence ID" value="GGC60106.1"/>
    <property type="molecule type" value="Genomic_DNA"/>
</dbReference>
<accession>A0A916XCB6</accession>
<evidence type="ECO:0000313" key="13">
    <source>
        <dbReference type="Proteomes" id="UP000637423"/>
    </source>
</evidence>
<keyword evidence="4" id="KW-0973">c-di-GMP</keyword>
<evidence type="ECO:0000256" key="7">
    <source>
        <dbReference type="ARBA" id="ARBA00022989"/>
    </source>
</evidence>
<dbReference type="SUPFAM" id="SSF141868">
    <property type="entry name" value="EAL domain-like"/>
    <property type="match status" value="1"/>
</dbReference>
<comment type="caution">
    <text evidence="12">The sequence shown here is derived from an EMBL/GenBank/DDBJ whole genome shotgun (WGS) entry which is preliminary data.</text>
</comment>
<dbReference type="InterPro" id="IPR050706">
    <property type="entry name" value="Cyclic-di-GMP_PDE-like"/>
</dbReference>
<keyword evidence="3" id="KW-1003">Cell membrane</keyword>
<evidence type="ECO:0000256" key="1">
    <source>
        <dbReference type="ARBA" id="ARBA00004651"/>
    </source>
</evidence>
<protein>
    <recommendedName>
        <fullName evidence="2">cyclic-guanylate-specific phosphodiesterase</fullName>
        <ecNumber evidence="2">3.1.4.52</ecNumber>
    </recommendedName>
</protein>
<reference evidence="12" key="2">
    <citation type="submission" date="2020-09" db="EMBL/GenBank/DDBJ databases">
        <authorList>
            <person name="Sun Q."/>
            <person name="Zhou Y."/>
        </authorList>
    </citation>
    <scope>NUCLEOTIDE SEQUENCE</scope>
    <source>
        <strain evidence="12">CGMCC 1.10998</strain>
    </source>
</reference>
<organism evidence="12 13">
    <name type="scientific">Undibacterium terreum</name>
    <dbReference type="NCBI Taxonomy" id="1224302"/>
    <lineage>
        <taxon>Bacteria</taxon>
        <taxon>Pseudomonadati</taxon>
        <taxon>Pseudomonadota</taxon>
        <taxon>Betaproteobacteria</taxon>
        <taxon>Burkholderiales</taxon>
        <taxon>Oxalobacteraceae</taxon>
        <taxon>Undibacterium</taxon>
    </lineage>
</organism>
<keyword evidence="7 10" id="KW-1133">Transmembrane helix</keyword>
<evidence type="ECO:0000256" key="8">
    <source>
        <dbReference type="ARBA" id="ARBA00023136"/>
    </source>
</evidence>
<dbReference type="GO" id="GO:0005886">
    <property type="term" value="C:plasma membrane"/>
    <property type="evidence" value="ECO:0007669"/>
    <property type="project" value="UniProtKB-SubCell"/>
</dbReference>
<dbReference type="InterPro" id="IPR035919">
    <property type="entry name" value="EAL_sf"/>
</dbReference>
<dbReference type="SMART" id="SM00052">
    <property type="entry name" value="EAL"/>
    <property type="match status" value="1"/>
</dbReference>
<reference evidence="12" key="1">
    <citation type="journal article" date="2014" name="Int. J. Syst. Evol. Microbiol.">
        <title>Complete genome sequence of Corynebacterium casei LMG S-19264T (=DSM 44701T), isolated from a smear-ripened cheese.</title>
        <authorList>
            <consortium name="US DOE Joint Genome Institute (JGI-PGF)"/>
            <person name="Walter F."/>
            <person name="Albersmeier A."/>
            <person name="Kalinowski J."/>
            <person name="Ruckert C."/>
        </authorList>
    </citation>
    <scope>NUCLEOTIDE SEQUENCE</scope>
    <source>
        <strain evidence="12">CGMCC 1.10998</strain>
    </source>
</reference>
<dbReference type="Pfam" id="PF12792">
    <property type="entry name" value="CSS-motif"/>
    <property type="match status" value="1"/>
</dbReference>
<evidence type="ECO:0000256" key="9">
    <source>
        <dbReference type="ARBA" id="ARBA00034290"/>
    </source>
</evidence>
<proteinExistence type="predicted"/>
<evidence type="ECO:0000313" key="12">
    <source>
        <dbReference type="EMBL" id="GGC60106.1"/>
    </source>
</evidence>
<evidence type="ECO:0000256" key="3">
    <source>
        <dbReference type="ARBA" id="ARBA00022475"/>
    </source>
</evidence>
<dbReference type="PANTHER" id="PTHR33121">
    <property type="entry name" value="CYCLIC DI-GMP PHOSPHODIESTERASE PDEF"/>
    <property type="match status" value="1"/>
</dbReference>
<dbReference type="InterPro" id="IPR024744">
    <property type="entry name" value="CSS-motif_dom"/>
</dbReference>
<feature type="domain" description="EAL" evidence="11">
    <location>
        <begin position="272"/>
        <end position="524"/>
    </location>
</feature>
<dbReference type="EC" id="3.1.4.52" evidence="2"/>
<keyword evidence="13" id="KW-1185">Reference proteome</keyword>
<comment type="subcellular location">
    <subcellularLocation>
        <location evidence="1">Cell membrane</location>
        <topology evidence="1">Multi-pass membrane protein</topology>
    </subcellularLocation>
</comment>
<evidence type="ECO:0000256" key="5">
    <source>
        <dbReference type="ARBA" id="ARBA00022692"/>
    </source>
</evidence>
<dbReference type="Pfam" id="PF00563">
    <property type="entry name" value="EAL"/>
    <property type="match status" value="1"/>
</dbReference>
<evidence type="ECO:0000256" key="10">
    <source>
        <dbReference type="SAM" id="Phobius"/>
    </source>
</evidence>